<evidence type="ECO:0000256" key="1">
    <source>
        <dbReference type="SAM" id="Coils"/>
    </source>
</evidence>
<proteinExistence type="predicted"/>
<organism evidence="3 4">
    <name type="scientific">Prorocentrum cordatum</name>
    <dbReference type="NCBI Taxonomy" id="2364126"/>
    <lineage>
        <taxon>Eukaryota</taxon>
        <taxon>Sar</taxon>
        <taxon>Alveolata</taxon>
        <taxon>Dinophyceae</taxon>
        <taxon>Prorocentrales</taxon>
        <taxon>Prorocentraceae</taxon>
        <taxon>Prorocentrum</taxon>
    </lineage>
</organism>
<sequence>MALARRSERAGAQSHPGLGPPKDAGVLLERLRRLEAKVIANHAEFIEHRSETEHALQTLLRAQRDRDAAERAATAHQALCAEDLEARLSRAAQLARGVYDQQLELQADTDGRLRQLQQEVSSLQPAAEAFVAPRSSASGLQVFELVDACGRAWLERAAALLLEARRELREELDAACQGRDGGLSDAVAAELRQMLEDVRQAAEVHRARVRDEVSDTVTRALEGAIADAREQLQHEAAAQRRHSESAVEAALAEAAAQLDASLDGRLEAVQAAARAHDRVHADASLPDAPTSARAVEEVRSAAARALASCDAALGGFGVVQRELLDELRTCAEEQRGRIRVAEGEVAVSVQRAQRLSEEAASWGASAREEAAAARRCAEASARLEGGSAAALKGASLAAVQAARWSASARRDAAAAREGGEVSVCAPLGELAAAESAKLQEAAGLAREEIAAGISQLAEAMVDAHTQMQHEAAAQRCHSESAVEAAAAEAAARLDALFGRRLEALEVAAQQRDRVHTDAAATSAQTVSEVRSEAGRALVSSGAALGGLGAVQRELLDELRACADEQRSRLGASCAEAVGLLSEEATSWGASAREEAAAARGSAEASARLEGESAAALRRASRAAEEVAGWGASARLEAAAWREAEAVVGSAAGLAREEVAAGISELASSSARLCAGLREQAAEEAAQHSEALGRAARSSCAEIGGHVRAELEGEEAAGRRTDAALRSEEQTRRIVAQELRARARQARAVGKAVARHELDDATHEDLCAGLAAAGLEQAPGAPAAAGQAVLERVAQARWLLRSLRSEVAQELAAGEARGLIRQEARDAARACADQRLEALQRRVSEALAEHEARLRLELAARGAEVAEALRRVAGRDDALRADLAELRAASSARLGALRGELEELGRRLSREAGRLEEAAAAGAGRAMEAAMEGVAHSVALQLHARGAQVPRAAGASAADGAAGGLADVR</sequence>
<protein>
    <submittedName>
        <fullName evidence="3">Uncharacterized protein</fullName>
    </submittedName>
</protein>
<feature type="non-terminal residue" evidence="3">
    <location>
        <position position="968"/>
    </location>
</feature>
<feature type="region of interest" description="Disordered" evidence="2">
    <location>
        <begin position="1"/>
        <end position="24"/>
    </location>
</feature>
<accession>A0ABN9W1P8</accession>
<evidence type="ECO:0000313" key="4">
    <source>
        <dbReference type="Proteomes" id="UP001189429"/>
    </source>
</evidence>
<dbReference type="Proteomes" id="UP001189429">
    <property type="component" value="Unassembled WGS sequence"/>
</dbReference>
<evidence type="ECO:0000256" key="2">
    <source>
        <dbReference type="SAM" id="MobiDB-lite"/>
    </source>
</evidence>
<reference evidence="3" key="1">
    <citation type="submission" date="2023-10" db="EMBL/GenBank/DDBJ databases">
        <authorList>
            <person name="Chen Y."/>
            <person name="Shah S."/>
            <person name="Dougan E. K."/>
            <person name="Thang M."/>
            <person name="Chan C."/>
        </authorList>
    </citation>
    <scope>NUCLEOTIDE SEQUENCE [LARGE SCALE GENOMIC DNA]</scope>
</reference>
<dbReference type="EMBL" id="CAUYUJ010018016">
    <property type="protein sequence ID" value="CAK0879925.1"/>
    <property type="molecule type" value="Genomic_DNA"/>
</dbReference>
<feature type="coiled-coil region" evidence="1">
    <location>
        <begin position="151"/>
        <end position="208"/>
    </location>
</feature>
<evidence type="ECO:0000313" key="3">
    <source>
        <dbReference type="EMBL" id="CAK0879925.1"/>
    </source>
</evidence>
<gene>
    <name evidence="3" type="ORF">PCOR1329_LOCUS63217</name>
</gene>
<comment type="caution">
    <text evidence="3">The sequence shown here is derived from an EMBL/GenBank/DDBJ whole genome shotgun (WGS) entry which is preliminary data.</text>
</comment>
<name>A0ABN9W1P8_9DINO</name>
<keyword evidence="1" id="KW-0175">Coiled coil</keyword>
<keyword evidence="4" id="KW-1185">Reference proteome</keyword>